<proteinExistence type="predicted"/>
<keyword evidence="2" id="KW-0413">Isomerase</keyword>
<dbReference type="InterPro" id="IPR036237">
    <property type="entry name" value="Xyl_isomerase-like_sf"/>
</dbReference>
<evidence type="ECO:0000259" key="1">
    <source>
        <dbReference type="Pfam" id="PF01261"/>
    </source>
</evidence>
<dbReference type="AlphaFoldDB" id="A0A1G9NG44"/>
<evidence type="ECO:0000313" key="2">
    <source>
        <dbReference type="EMBL" id="SDL85558.1"/>
    </source>
</evidence>
<gene>
    <name evidence="2" type="ORF">SAMN05421813_10325</name>
</gene>
<dbReference type="RefSeq" id="WP_090699478.1">
    <property type="nucleotide sequence ID" value="NZ_FNHH01000003.1"/>
</dbReference>
<dbReference type="OrthoDB" id="2561798at2"/>
<dbReference type="Pfam" id="PF01261">
    <property type="entry name" value="AP_endonuc_2"/>
    <property type="match status" value="1"/>
</dbReference>
<reference evidence="3" key="1">
    <citation type="submission" date="2016-10" db="EMBL/GenBank/DDBJ databases">
        <authorList>
            <person name="Varghese N."/>
            <person name="Submissions S."/>
        </authorList>
    </citation>
    <scope>NUCLEOTIDE SEQUENCE [LARGE SCALE GENOMIC DNA]</scope>
    <source>
        <strain evidence="3">DSM 24536</strain>
    </source>
</reference>
<dbReference type="PANTHER" id="PTHR12110">
    <property type="entry name" value="HYDROXYPYRUVATE ISOMERASE"/>
    <property type="match status" value="1"/>
</dbReference>
<dbReference type="PANTHER" id="PTHR12110:SF41">
    <property type="entry name" value="INOSOSE DEHYDRATASE"/>
    <property type="match status" value="1"/>
</dbReference>
<protein>
    <submittedName>
        <fullName evidence="2">Sugar phosphate isomerase/epimerase</fullName>
    </submittedName>
</protein>
<feature type="domain" description="Xylose isomerase-like TIM barrel" evidence="1">
    <location>
        <begin position="64"/>
        <end position="294"/>
    </location>
</feature>
<dbReference type="STRING" id="990371.SAMN05421813_10325"/>
<dbReference type="GO" id="GO:0016853">
    <property type="term" value="F:isomerase activity"/>
    <property type="evidence" value="ECO:0007669"/>
    <property type="project" value="UniProtKB-KW"/>
</dbReference>
<dbReference type="InterPro" id="IPR050312">
    <property type="entry name" value="IolE/XylAMocC-like"/>
</dbReference>
<dbReference type="Proteomes" id="UP000199226">
    <property type="component" value="Unassembled WGS sequence"/>
</dbReference>
<dbReference type="InterPro" id="IPR013022">
    <property type="entry name" value="Xyl_isomerase-like_TIM-brl"/>
</dbReference>
<dbReference type="Gene3D" id="3.20.20.150">
    <property type="entry name" value="Divalent-metal-dependent TIM barrel enzymes"/>
    <property type="match status" value="1"/>
</dbReference>
<sequence>MGAKKLTQSRRKFIKNSILAGALIPFIPNELQASLTGLGNVDKPLNVSVFSKHLQFLNYKDMADAAAEIGFNGVDLTVRPNGHVLPERVENDLPEAIDAIRKTGLSTTMITTTVQDVNNPEDIKVLETASKLGVEYYRMNWLKYPDGKSIPDAIEQFKQTLTSLSHINRKLGITGCYQNHSGNLAGASLWELWEILKNADQQNMGVQYDIRHAVVEGGMSWKNGLRLIQPHIKVLAIKDCIWVKRNGAWLVENVPLGEGMVDFRSYFKLLKEYKIQVPVSLHYEYPMGGAEHGASSISADKQTIFNAMKRDLMKLQQLWQEA</sequence>
<organism evidence="2 3">
    <name type="scientific">Daejeonella rubra</name>
    <dbReference type="NCBI Taxonomy" id="990371"/>
    <lineage>
        <taxon>Bacteria</taxon>
        <taxon>Pseudomonadati</taxon>
        <taxon>Bacteroidota</taxon>
        <taxon>Sphingobacteriia</taxon>
        <taxon>Sphingobacteriales</taxon>
        <taxon>Sphingobacteriaceae</taxon>
        <taxon>Daejeonella</taxon>
    </lineage>
</organism>
<dbReference type="SUPFAM" id="SSF51658">
    <property type="entry name" value="Xylose isomerase-like"/>
    <property type="match status" value="1"/>
</dbReference>
<accession>A0A1G9NG44</accession>
<evidence type="ECO:0000313" key="3">
    <source>
        <dbReference type="Proteomes" id="UP000199226"/>
    </source>
</evidence>
<dbReference type="EMBL" id="FNHH01000003">
    <property type="protein sequence ID" value="SDL85558.1"/>
    <property type="molecule type" value="Genomic_DNA"/>
</dbReference>
<keyword evidence="3" id="KW-1185">Reference proteome</keyword>
<name>A0A1G9NG44_9SPHI</name>